<dbReference type="Proteomes" id="UP000050360">
    <property type="component" value="Unassembled WGS sequence"/>
</dbReference>
<organism evidence="7 8">
    <name type="scientific">Candidatus Methanoperedens nitratireducens</name>
    <dbReference type="NCBI Taxonomy" id="1392998"/>
    <lineage>
        <taxon>Archaea</taxon>
        <taxon>Methanobacteriati</taxon>
        <taxon>Methanobacteriota</taxon>
        <taxon>Stenosarchaea group</taxon>
        <taxon>Methanomicrobia</taxon>
        <taxon>Methanosarcinales</taxon>
        <taxon>ANME-2 cluster</taxon>
        <taxon>Candidatus Methanoperedentaceae</taxon>
        <taxon>Candidatus Methanoperedens</taxon>
    </lineage>
</organism>
<feature type="domain" description="Glycosyltransferase 2-like" evidence="6">
    <location>
        <begin position="9"/>
        <end position="164"/>
    </location>
</feature>
<keyword evidence="4" id="KW-0808">Transferase</keyword>
<dbReference type="PANTHER" id="PTHR43646">
    <property type="entry name" value="GLYCOSYLTRANSFERASE"/>
    <property type="match status" value="1"/>
</dbReference>
<evidence type="ECO:0000256" key="1">
    <source>
        <dbReference type="ARBA" id="ARBA00004236"/>
    </source>
</evidence>
<dbReference type="AlphaFoldDB" id="A0A0P7ZJR5"/>
<dbReference type="InterPro" id="IPR001173">
    <property type="entry name" value="Glyco_trans_2-like"/>
</dbReference>
<dbReference type="SUPFAM" id="SSF53448">
    <property type="entry name" value="Nucleotide-diphospho-sugar transferases"/>
    <property type="match status" value="1"/>
</dbReference>
<keyword evidence="2" id="KW-1003">Cell membrane</keyword>
<keyword evidence="5" id="KW-0472">Membrane</keyword>
<gene>
    <name evidence="7" type="ORF">MPEBLZ_01342</name>
</gene>
<evidence type="ECO:0000313" key="7">
    <source>
        <dbReference type="EMBL" id="KPQ44093.1"/>
    </source>
</evidence>
<protein>
    <submittedName>
        <fullName evidence="7">Dolichyl-phosphate mannose synthase related protein</fullName>
    </submittedName>
</protein>
<dbReference type="GO" id="GO:0005886">
    <property type="term" value="C:plasma membrane"/>
    <property type="evidence" value="ECO:0007669"/>
    <property type="project" value="UniProtKB-SubCell"/>
</dbReference>
<dbReference type="InterPro" id="IPR029044">
    <property type="entry name" value="Nucleotide-diphossugar_trans"/>
</dbReference>
<keyword evidence="3" id="KW-0328">Glycosyltransferase</keyword>
<name>A0A0P7ZJR5_9EURY</name>
<evidence type="ECO:0000256" key="2">
    <source>
        <dbReference type="ARBA" id="ARBA00022475"/>
    </source>
</evidence>
<accession>A0A0P7ZJR5</accession>
<proteinExistence type="predicted"/>
<evidence type="ECO:0000259" key="6">
    <source>
        <dbReference type="Pfam" id="PF00535"/>
    </source>
</evidence>
<dbReference type="Pfam" id="PF00535">
    <property type="entry name" value="Glycos_transf_2"/>
    <property type="match status" value="1"/>
</dbReference>
<comment type="subcellular location">
    <subcellularLocation>
        <location evidence="1">Cell membrane</location>
    </subcellularLocation>
</comment>
<dbReference type="Gene3D" id="3.90.550.10">
    <property type="entry name" value="Spore Coat Polysaccharide Biosynthesis Protein SpsA, Chain A"/>
    <property type="match status" value="1"/>
</dbReference>
<evidence type="ECO:0000313" key="8">
    <source>
        <dbReference type="Proteomes" id="UP000050360"/>
    </source>
</evidence>
<reference evidence="7 8" key="1">
    <citation type="submission" date="2015-09" db="EMBL/GenBank/DDBJ databases">
        <title>A metagenomics-based metabolic model of nitrate-dependent anaerobic oxidation of methane by Methanoperedens-like archaea.</title>
        <authorList>
            <person name="Arshad A."/>
            <person name="Speth D.R."/>
            <person name="De Graaf R.M."/>
            <person name="Op Den Camp H.J."/>
            <person name="Jetten M.S."/>
            <person name="Welte C.U."/>
        </authorList>
    </citation>
    <scope>NUCLEOTIDE SEQUENCE [LARGE SCALE GENOMIC DNA]</scope>
</reference>
<dbReference type="PANTHER" id="PTHR43646:SF2">
    <property type="entry name" value="GLYCOSYLTRANSFERASE 2-LIKE DOMAIN-CONTAINING PROTEIN"/>
    <property type="match status" value="1"/>
</dbReference>
<dbReference type="EMBL" id="LKCM01000111">
    <property type="protein sequence ID" value="KPQ44093.1"/>
    <property type="molecule type" value="Genomic_DNA"/>
</dbReference>
<sequence>MDKIAPEISVIVPVLNEAKYLEPTLDSIVNQNTNTPYELIVVDNGSTDGSLDIAKRYTDIVLRCEEPGIGATRHFGAINSNDNSRYFVFIDADTIIPGYFLAYIYEAFKTNPDLIAFSTGFKFSERSKKIKFAEGVANEYFSLRDKLNSVTLPGFNTIVRRSVYFKCGGYHNVLLEDVDFSRRIGRLGTVRYFPQIKVVNSSRRLEATGLLGTLYYYSQLDLGWELNSTWVDNLTKKVGIADLRKYIGIR</sequence>
<evidence type="ECO:0000256" key="5">
    <source>
        <dbReference type="ARBA" id="ARBA00023136"/>
    </source>
</evidence>
<dbReference type="GO" id="GO:0016757">
    <property type="term" value="F:glycosyltransferase activity"/>
    <property type="evidence" value="ECO:0007669"/>
    <property type="project" value="UniProtKB-KW"/>
</dbReference>
<evidence type="ECO:0000256" key="4">
    <source>
        <dbReference type="ARBA" id="ARBA00022679"/>
    </source>
</evidence>
<comment type="caution">
    <text evidence="7">The sequence shown here is derived from an EMBL/GenBank/DDBJ whole genome shotgun (WGS) entry which is preliminary data.</text>
</comment>
<evidence type="ECO:0000256" key="3">
    <source>
        <dbReference type="ARBA" id="ARBA00022676"/>
    </source>
</evidence>